<evidence type="ECO:0000313" key="4">
    <source>
        <dbReference type="Proteomes" id="UP001159363"/>
    </source>
</evidence>
<dbReference type="SUPFAM" id="SSF48726">
    <property type="entry name" value="Immunoglobulin"/>
    <property type="match status" value="1"/>
</dbReference>
<sequence>MLQVVWHRDSMPLEATAHRLVERRDDKHALTILNVQALDFGNYSCVAENKLGRATKYMELSGRCTTPQVVTYCMYLFTQAAIRAII</sequence>
<dbReference type="InterPro" id="IPR036179">
    <property type="entry name" value="Ig-like_dom_sf"/>
</dbReference>
<accession>A0ABQ9H8T3</accession>
<dbReference type="PANTHER" id="PTHR45080:SF33">
    <property type="entry name" value="IG-LIKE DOMAIN-CONTAINING PROTEIN"/>
    <property type="match status" value="1"/>
</dbReference>
<dbReference type="EMBL" id="JARBHB010000006">
    <property type="protein sequence ID" value="KAJ8880711.1"/>
    <property type="molecule type" value="Genomic_DNA"/>
</dbReference>
<feature type="domain" description="Ig-like" evidence="2">
    <location>
        <begin position="1"/>
        <end position="61"/>
    </location>
</feature>
<comment type="caution">
    <text evidence="3">The sequence shown here is derived from an EMBL/GenBank/DDBJ whole genome shotgun (WGS) entry which is preliminary data.</text>
</comment>
<name>A0ABQ9H8T3_9NEOP</name>
<dbReference type="PROSITE" id="PS50835">
    <property type="entry name" value="IG_LIKE"/>
    <property type="match status" value="1"/>
</dbReference>
<dbReference type="PANTHER" id="PTHR45080">
    <property type="entry name" value="CONTACTIN 5"/>
    <property type="match status" value="1"/>
</dbReference>
<dbReference type="InterPro" id="IPR013783">
    <property type="entry name" value="Ig-like_fold"/>
</dbReference>
<dbReference type="InterPro" id="IPR013098">
    <property type="entry name" value="Ig_I-set"/>
</dbReference>
<keyword evidence="4" id="KW-1185">Reference proteome</keyword>
<dbReference type="CDD" id="cd00096">
    <property type="entry name" value="Ig"/>
    <property type="match status" value="1"/>
</dbReference>
<dbReference type="InterPro" id="IPR050958">
    <property type="entry name" value="Cell_Adh-Cytoskel_Orgn"/>
</dbReference>
<organism evidence="3 4">
    <name type="scientific">Dryococelus australis</name>
    <dbReference type="NCBI Taxonomy" id="614101"/>
    <lineage>
        <taxon>Eukaryota</taxon>
        <taxon>Metazoa</taxon>
        <taxon>Ecdysozoa</taxon>
        <taxon>Arthropoda</taxon>
        <taxon>Hexapoda</taxon>
        <taxon>Insecta</taxon>
        <taxon>Pterygota</taxon>
        <taxon>Neoptera</taxon>
        <taxon>Polyneoptera</taxon>
        <taxon>Phasmatodea</taxon>
        <taxon>Verophasmatodea</taxon>
        <taxon>Anareolatae</taxon>
        <taxon>Phasmatidae</taxon>
        <taxon>Eurycanthinae</taxon>
        <taxon>Dryococelus</taxon>
    </lineage>
</organism>
<dbReference type="InterPro" id="IPR007110">
    <property type="entry name" value="Ig-like_dom"/>
</dbReference>
<dbReference type="Proteomes" id="UP001159363">
    <property type="component" value="Chromosome 5"/>
</dbReference>
<protein>
    <recommendedName>
        <fullName evidence="2">Ig-like domain-containing protein</fullName>
    </recommendedName>
</protein>
<dbReference type="Gene3D" id="2.60.40.10">
    <property type="entry name" value="Immunoglobulins"/>
    <property type="match status" value="1"/>
</dbReference>
<proteinExistence type="predicted"/>
<gene>
    <name evidence="3" type="ORF">PR048_017181</name>
</gene>
<evidence type="ECO:0000256" key="1">
    <source>
        <dbReference type="ARBA" id="ARBA00023319"/>
    </source>
</evidence>
<evidence type="ECO:0000313" key="3">
    <source>
        <dbReference type="EMBL" id="KAJ8880711.1"/>
    </source>
</evidence>
<dbReference type="Pfam" id="PF07679">
    <property type="entry name" value="I-set"/>
    <property type="match status" value="1"/>
</dbReference>
<reference evidence="3 4" key="1">
    <citation type="submission" date="2023-02" db="EMBL/GenBank/DDBJ databases">
        <title>LHISI_Scaffold_Assembly.</title>
        <authorList>
            <person name="Stuart O.P."/>
            <person name="Cleave R."/>
            <person name="Magrath M.J.L."/>
            <person name="Mikheyev A.S."/>
        </authorList>
    </citation>
    <scope>NUCLEOTIDE SEQUENCE [LARGE SCALE GENOMIC DNA]</scope>
    <source>
        <strain evidence="3">Daus_M_001</strain>
        <tissue evidence="3">Leg muscle</tissue>
    </source>
</reference>
<keyword evidence="1" id="KW-0393">Immunoglobulin domain</keyword>
<evidence type="ECO:0000259" key="2">
    <source>
        <dbReference type="PROSITE" id="PS50835"/>
    </source>
</evidence>